<organism evidence="1 2">
    <name type="scientific">Acidianus bottle-shaped virus 3 strain ABV3</name>
    <dbReference type="NCBI Taxonomy" id="1732174"/>
    <lineage>
        <taxon>Viruses</taxon>
        <taxon>Viruses incertae sedis</taxon>
        <taxon>Ampullaviridae</taxon>
        <taxon>Bottigliavirus</taxon>
        <taxon>Bottigliavirus krisuvikense</taxon>
        <taxon>Bottigliavirus ABV3</taxon>
    </lineage>
</organism>
<sequence>MMKLTELEEKYPCSEKLVTALQKALIHASPEEKEIVDRFVNVLSDYLSKVPYRKEVVQAIYSALTHGVTVKSITHSLEKTLRSMKRKEEITPKPVKEEVTPKKIESINDLAKVLYEKCNEKTIESVLHTLYDFIPPNKQKMALHEAVLVMRSDNYV</sequence>
<dbReference type="GeneID" id="26625120"/>
<proteinExistence type="predicted"/>
<name>A0A0N9PB07_9VIRU</name>
<evidence type="ECO:0000313" key="1">
    <source>
        <dbReference type="EMBL" id="ALG96842.1"/>
    </source>
</evidence>
<protein>
    <submittedName>
        <fullName evidence="1">Uncharacterized protein</fullName>
    </submittedName>
</protein>
<reference evidence="1 2" key="1">
    <citation type="journal article" date="2015" name="Environ. Microbiol.">
        <title>Novel viral genomes identified from six metagenomes reveal wide distribution of archaeal viruses and high viral diversity in terrestrial hot springs.</title>
        <authorList>
            <person name="Gudbergsdottir S.R."/>
            <person name="Menzel P."/>
            <person name="Krogh A."/>
            <person name="Young M."/>
            <person name="Peng X."/>
        </authorList>
    </citation>
    <scope>NUCLEOTIDE SEQUENCE [LARGE SCALE GENOMIC DNA]</scope>
    <source>
        <strain evidence="1 2">ABV3</strain>
    </source>
</reference>
<dbReference type="EMBL" id="KP282674">
    <property type="protein sequence ID" value="ALG96842.1"/>
    <property type="molecule type" value="Genomic_DNA"/>
</dbReference>
<keyword evidence="2" id="KW-1185">Reference proteome</keyword>
<dbReference type="KEGG" id="vg:26625120"/>
<evidence type="ECO:0000313" key="2">
    <source>
        <dbReference type="Proteomes" id="UP000202152"/>
    </source>
</evidence>
<accession>A0A0N9PB07</accession>
<dbReference type="Proteomes" id="UP000202152">
    <property type="component" value="Segment"/>
</dbReference>
<dbReference type="RefSeq" id="YP_009197919.1">
    <property type="nucleotide sequence ID" value="NC_028787.1"/>
</dbReference>